<accession>A0A371HT63</accession>
<proteinExistence type="predicted"/>
<feature type="non-terminal residue" evidence="2">
    <location>
        <position position="626"/>
    </location>
</feature>
<comment type="caution">
    <text evidence="2">The sequence shown here is derived from an EMBL/GenBank/DDBJ whole genome shotgun (WGS) entry which is preliminary data.</text>
</comment>
<reference evidence="2" key="1">
    <citation type="submission" date="2018-05" db="EMBL/GenBank/DDBJ databases">
        <title>Draft genome of Mucuna pruriens seed.</title>
        <authorList>
            <person name="Nnadi N.E."/>
            <person name="Vos R."/>
            <person name="Hasami M.H."/>
            <person name="Devisetty U.K."/>
            <person name="Aguiy J.C."/>
        </authorList>
    </citation>
    <scope>NUCLEOTIDE SEQUENCE [LARGE SCALE GENOMIC DNA]</scope>
    <source>
        <strain evidence="2">JCA_2017</strain>
    </source>
</reference>
<dbReference type="AlphaFoldDB" id="A0A371HT63"/>
<dbReference type="STRING" id="157652.A0A371HT63"/>
<evidence type="ECO:0000313" key="2">
    <source>
        <dbReference type="EMBL" id="RDY05969.1"/>
    </source>
</evidence>
<dbReference type="Proteomes" id="UP000257109">
    <property type="component" value="Unassembled WGS sequence"/>
</dbReference>
<evidence type="ECO:0008006" key="4">
    <source>
        <dbReference type="Google" id="ProtNLM"/>
    </source>
</evidence>
<evidence type="ECO:0000256" key="1">
    <source>
        <dbReference type="SAM" id="SignalP"/>
    </source>
</evidence>
<protein>
    <recommendedName>
        <fullName evidence="4">Root cap</fullName>
    </recommendedName>
</protein>
<keyword evidence="1" id="KW-0732">Signal</keyword>
<gene>
    <name evidence="2" type="ORF">CR513_10124</name>
</gene>
<dbReference type="Pfam" id="PF06830">
    <property type="entry name" value="Root_cap"/>
    <property type="match status" value="2"/>
</dbReference>
<dbReference type="PANTHER" id="PTHR31656">
    <property type="entry name" value="ROOT CAP DOMAIN-CONTAINING PROTEIN"/>
    <property type="match status" value="1"/>
</dbReference>
<feature type="signal peptide" evidence="1">
    <location>
        <begin position="1"/>
        <end position="25"/>
    </location>
</feature>
<dbReference type="EMBL" id="QJKJ01001773">
    <property type="protein sequence ID" value="RDY05969.1"/>
    <property type="molecule type" value="Genomic_DNA"/>
</dbReference>
<sequence>MEITKRSSLLTFLLVFVSSLIHAKAYQHLYCGTRGTRCYGKYITCPDECPSSETTDPKTKVCHIDCNKPICRAVCRSRKPNCNAPGSGCYDPRFIGGDGRVFYFHGKSNEHFTLVSDSNLQINARFIGHRPAGRSRDYTWIQALGILFNSQTFSLQATKTAQWDHQLDHLQFTYNGNNVVLPEGPLSTWHNQEKDIKVERVASKNSIMLTLKDVAEILVNVVPITKEDDRIHNYQIPSDDCFAHLEIQLRLFGLSPKVDGVLGRTYRLDFENPAKPGVAMPVVGGEDRYRTNSLLSPECASCVFSQGSSVQKESTQVMEYPTLDCTKFSYGLGIKVMAVSFSRLTFVMLFAIFAMHVNAETQTCTNRRSLCFLKKIPCPAQCPLKSPANPKAKVCYVDCDSPICKSQCKNRKPNCNGPGSACLDPRFVGADGIVFYFHGRSNEDFSLATPSAIWDEEVDHLKLSYDGEELVIQECHPSTWQCKENKLRVERTSNKNSIMVTLPEVVDIYVNVVPVTKEDSRIHNYQIPDNDCFAHLEVQFKFYGLSSRVEGVLGRTYQPNFQNPAKLGVAMPVVGGEDKYRTTSLVSADCSVCIFSPAKCLQKEDLVMEYGMMIDCTGGANSGNGI</sequence>
<feature type="non-terminal residue" evidence="2">
    <location>
        <position position="1"/>
    </location>
</feature>
<keyword evidence="3" id="KW-1185">Reference proteome</keyword>
<feature type="chain" id="PRO_5016835361" description="Root cap" evidence="1">
    <location>
        <begin position="26"/>
        <end position="626"/>
    </location>
</feature>
<dbReference type="OrthoDB" id="2012063at2759"/>
<evidence type="ECO:0000313" key="3">
    <source>
        <dbReference type="Proteomes" id="UP000257109"/>
    </source>
</evidence>
<name>A0A371HT63_MUCPR</name>
<dbReference type="InterPro" id="IPR009646">
    <property type="entry name" value="Root_cap"/>
</dbReference>
<organism evidence="2 3">
    <name type="scientific">Mucuna pruriens</name>
    <name type="common">Velvet bean</name>
    <name type="synonym">Dolichos pruriens</name>
    <dbReference type="NCBI Taxonomy" id="157652"/>
    <lineage>
        <taxon>Eukaryota</taxon>
        <taxon>Viridiplantae</taxon>
        <taxon>Streptophyta</taxon>
        <taxon>Embryophyta</taxon>
        <taxon>Tracheophyta</taxon>
        <taxon>Spermatophyta</taxon>
        <taxon>Magnoliopsida</taxon>
        <taxon>eudicotyledons</taxon>
        <taxon>Gunneridae</taxon>
        <taxon>Pentapetalae</taxon>
        <taxon>rosids</taxon>
        <taxon>fabids</taxon>
        <taxon>Fabales</taxon>
        <taxon>Fabaceae</taxon>
        <taxon>Papilionoideae</taxon>
        <taxon>50 kb inversion clade</taxon>
        <taxon>NPAAA clade</taxon>
        <taxon>indigoferoid/millettioid clade</taxon>
        <taxon>Phaseoleae</taxon>
        <taxon>Mucuna</taxon>
    </lineage>
</organism>